<dbReference type="GO" id="GO:0005634">
    <property type="term" value="C:nucleus"/>
    <property type="evidence" value="ECO:0007669"/>
    <property type="project" value="TreeGrafter"/>
</dbReference>
<proteinExistence type="predicted"/>
<sequence>MHDCAANAFNYGIYETDFSNAGPTYVSFADIGRCDTRESIVSFEAGHTRMLSLALDSS</sequence>
<gene>
    <name evidence="3" type="ORF">NC653_025812</name>
</gene>
<dbReference type="GO" id="GO:0005524">
    <property type="term" value="F:ATP binding"/>
    <property type="evidence" value="ECO:0007669"/>
    <property type="project" value="UniProtKB-KW"/>
</dbReference>
<protein>
    <submittedName>
        <fullName evidence="3">Uncharacterized protein</fullName>
    </submittedName>
</protein>
<evidence type="ECO:0000313" key="4">
    <source>
        <dbReference type="Proteomes" id="UP001164929"/>
    </source>
</evidence>
<keyword evidence="2" id="KW-0067">ATP-binding</keyword>
<evidence type="ECO:0000256" key="1">
    <source>
        <dbReference type="ARBA" id="ARBA00022741"/>
    </source>
</evidence>
<evidence type="ECO:0000256" key="2">
    <source>
        <dbReference type="ARBA" id="ARBA00022840"/>
    </source>
</evidence>
<accession>A0AAD6MEG9</accession>
<comment type="caution">
    <text evidence="3">The sequence shown here is derived from an EMBL/GenBank/DDBJ whole genome shotgun (WGS) entry which is preliminary data.</text>
</comment>
<dbReference type="PANTHER" id="PTHR45639:SF10">
    <property type="entry name" value="HEAT SHOCK 70 KDA PROTEIN 16 ISOFORM X1"/>
    <property type="match status" value="1"/>
</dbReference>
<name>A0AAD6MEG9_9ROSI</name>
<organism evidence="3 4">
    <name type="scientific">Populus alba x Populus x berolinensis</name>
    <dbReference type="NCBI Taxonomy" id="444605"/>
    <lineage>
        <taxon>Eukaryota</taxon>
        <taxon>Viridiplantae</taxon>
        <taxon>Streptophyta</taxon>
        <taxon>Embryophyta</taxon>
        <taxon>Tracheophyta</taxon>
        <taxon>Spermatophyta</taxon>
        <taxon>Magnoliopsida</taxon>
        <taxon>eudicotyledons</taxon>
        <taxon>Gunneridae</taxon>
        <taxon>Pentapetalae</taxon>
        <taxon>rosids</taxon>
        <taxon>fabids</taxon>
        <taxon>Malpighiales</taxon>
        <taxon>Salicaceae</taxon>
        <taxon>Saliceae</taxon>
        <taxon>Populus</taxon>
    </lineage>
</organism>
<evidence type="ECO:0000313" key="3">
    <source>
        <dbReference type="EMBL" id="KAJ6982817.1"/>
    </source>
</evidence>
<keyword evidence="1" id="KW-0547">Nucleotide-binding</keyword>
<dbReference type="AlphaFoldDB" id="A0AAD6MEG9"/>
<reference evidence="3" key="1">
    <citation type="journal article" date="2023" name="Mol. Ecol. Resour.">
        <title>Chromosome-level genome assembly of a triploid poplar Populus alba 'Berolinensis'.</title>
        <authorList>
            <person name="Chen S."/>
            <person name="Yu Y."/>
            <person name="Wang X."/>
            <person name="Wang S."/>
            <person name="Zhang T."/>
            <person name="Zhou Y."/>
            <person name="He R."/>
            <person name="Meng N."/>
            <person name="Wang Y."/>
            <person name="Liu W."/>
            <person name="Liu Z."/>
            <person name="Liu J."/>
            <person name="Guo Q."/>
            <person name="Huang H."/>
            <person name="Sederoff R.R."/>
            <person name="Wang G."/>
            <person name="Qu G."/>
            <person name="Chen S."/>
        </authorList>
    </citation>
    <scope>NUCLEOTIDE SEQUENCE</scope>
    <source>
        <strain evidence="3">SC-2020</strain>
    </source>
</reference>
<dbReference type="EMBL" id="JAQIZT010000010">
    <property type="protein sequence ID" value="KAJ6982817.1"/>
    <property type="molecule type" value="Genomic_DNA"/>
</dbReference>
<keyword evidence="4" id="KW-1185">Reference proteome</keyword>
<dbReference type="PANTHER" id="PTHR45639">
    <property type="entry name" value="HSC70CB, ISOFORM G-RELATED"/>
    <property type="match status" value="1"/>
</dbReference>
<dbReference type="GO" id="GO:0005829">
    <property type="term" value="C:cytosol"/>
    <property type="evidence" value="ECO:0007669"/>
    <property type="project" value="TreeGrafter"/>
</dbReference>
<dbReference type="InterPro" id="IPR013126">
    <property type="entry name" value="Hsp_70_fam"/>
</dbReference>
<dbReference type="GO" id="GO:0140662">
    <property type="term" value="F:ATP-dependent protein folding chaperone"/>
    <property type="evidence" value="ECO:0007669"/>
    <property type="project" value="InterPro"/>
</dbReference>
<dbReference type="Proteomes" id="UP001164929">
    <property type="component" value="Chromosome 10"/>
</dbReference>